<organism evidence="3 4">
    <name type="scientific">Anaerobranca californiensis DSM 14826</name>
    <dbReference type="NCBI Taxonomy" id="1120989"/>
    <lineage>
        <taxon>Bacteria</taxon>
        <taxon>Bacillati</taxon>
        <taxon>Bacillota</taxon>
        <taxon>Clostridia</taxon>
        <taxon>Eubacteriales</taxon>
        <taxon>Proteinivoracaceae</taxon>
        <taxon>Anaerobranca</taxon>
    </lineage>
</organism>
<dbReference type="GO" id="GO:0009036">
    <property type="term" value="F:type II site-specific deoxyribonuclease activity"/>
    <property type="evidence" value="ECO:0007669"/>
    <property type="project" value="UniProtKB-UniRule"/>
</dbReference>
<keyword evidence="1" id="KW-0680">Restriction system</keyword>
<name>A0A1M6RAQ0_9FIRM</name>
<dbReference type="GO" id="GO:0003677">
    <property type="term" value="F:DNA binding"/>
    <property type="evidence" value="ECO:0007669"/>
    <property type="project" value="UniProtKB-UniRule"/>
</dbReference>
<evidence type="ECO:0000313" key="3">
    <source>
        <dbReference type="EMBL" id="SHK29428.1"/>
    </source>
</evidence>
<keyword evidence="1" id="KW-0540">Nuclease</keyword>
<dbReference type="InterPro" id="IPR007637">
    <property type="entry name" value="Restrct_endonuc_II_DpnII-like"/>
</dbReference>
<feature type="domain" description="Restriction endonuclease type II DpnII-like" evidence="2">
    <location>
        <begin position="19"/>
        <end position="303"/>
    </location>
</feature>
<gene>
    <name evidence="3" type="ORF">SAMN02745227_01989</name>
</gene>
<evidence type="ECO:0000259" key="2">
    <source>
        <dbReference type="Pfam" id="PF04556"/>
    </source>
</evidence>
<dbReference type="STRING" id="1120989.SAMN02745227_01989"/>
<proteinExistence type="inferred from homology"/>
<sequence length="307" mass="36037">MKFLDYYQKMGLNNIDEVFEFFLKTLKPSNRTFDFFVDWAKIFRNIDNIEIELNLLNYLIGKENIKKEFKCLIKRYPNVAAVIPILVALREKNVDILVDFTKEDWVYKRFVFKKDKQYMNSEIEDLVEFADKTGILQLFTNKKIKNIVDYCLGLEVGLDTNGRKNRSGKITEDIVGLYIEKTCKKLGLEYFCNPSKNLIKSQWHIELPVDKTSRKYDFAINNQGKLILIETNFFGDGGSKLKSVAGEFIALNNYLKNFETVDKFIWITDGIGWLKDYNPLKESFINIDYLVNFRMVYNGILEEIISI</sequence>
<dbReference type="AlphaFoldDB" id="A0A1M6RAQ0"/>
<keyword evidence="1" id="KW-0378">Hydrolase</keyword>
<dbReference type="OrthoDB" id="9771872at2"/>
<protein>
    <recommendedName>
        <fullName evidence="1">Type-2 restriction enzyme</fullName>
        <ecNumber evidence="1">3.1.21.4</ecNumber>
    </recommendedName>
</protein>
<dbReference type="EMBL" id="FRAI01000028">
    <property type="protein sequence ID" value="SHK29428.1"/>
    <property type="molecule type" value="Genomic_DNA"/>
</dbReference>
<evidence type="ECO:0000256" key="1">
    <source>
        <dbReference type="PIRNR" id="PIRNR016080"/>
    </source>
</evidence>
<dbReference type="GO" id="GO:0009307">
    <property type="term" value="P:DNA restriction-modification system"/>
    <property type="evidence" value="ECO:0007669"/>
    <property type="project" value="UniProtKB-UniRule"/>
</dbReference>
<dbReference type="Proteomes" id="UP000243547">
    <property type="component" value="Unassembled WGS sequence"/>
</dbReference>
<dbReference type="EC" id="3.1.21.4" evidence="1"/>
<reference evidence="4" key="1">
    <citation type="submission" date="2016-11" db="EMBL/GenBank/DDBJ databases">
        <authorList>
            <person name="Varghese N."/>
            <person name="Submissions S."/>
        </authorList>
    </citation>
    <scope>NUCLEOTIDE SEQUENCE [LARGE SCALE GENOMIC DNA]</scope>
    <source>
        <strain evidence="4">DSM 14826</strain>
    </source>
</reference>
<comment type="catalytic activity">
    <reaction evidence="1">
        <text>Endonucleolytic cleavage of DNA to give specific double-stranded fragments with terminal 5'-phosphates.</text>
        <dbReference type="EC" id="3.1.21.4"/>
    </reaction>
</comment>
<keyword evidence="4" id="KW-1185">Reference proteome</keyword>
<keyword evidence="1" id="KW-0255">Endonuclease</keyword>
<dbReference type="Pfam" id="PF04556">
    <property type="entry name" value="DpnII"/>
    <property type="match status" value="1"/>
</dbReference>
<comment type="similarity">
    <text evidence="1">Belongs to the DpnII type II restriction endonuclease family.</text>
</comment>
<comment type="function">
    <text evidence="1">A P subtype restriction enzyme that recognizes the double-stranded unmethylated sequence 5'-GATC-3'.</text>
</comment>
<accession>A0A1M6RAQ0</accession>
<evidence type="ECO:0000313" key="4">
    <source>
        <dbReference type="Proteomes" id="UP000243547"/>
    </source>
</evidence>
<dbReference type="RefSeq" id="WP_072908398.1">
    <property type="nucleotide sequence ID" value="NZ_FRAI01000028.1"/>
</dbReference>
<dbReference type="InterPro" id="IPR021191">
    <property type="entry name" value="Restrct_endonuc_II_DpnII"/>
</dbReference>
<dbReference type="PIRSF" id="PIRSF016080">
    <property type="entry name" value="Restrict_endonuc_II_DpmII"/>
    <property type="match status" value="1"/>
</dbReference>